<gene>
    <name evidence="5" type="ORF">SAMN02745216_01458</name>
</gene>
<dbReference type="InterPro" id="IPR051010">
    <property type="entry name" value="BCAA_transport"/>
</dbReference>
<dbReference type="OrthoDB" id="9783240at2"/>
<comment type="similarity">
    <text evidence="1">Belongs to the leucine-binding protein family.</text>
</comment>
<feature type="signal peptide" evidence="3">
    <location>
        <begin position="1"/>
        <end position="28"/>
    </location>
</feature>
<dbReference type="EMBL" id="FQZU01000006">
    <property type="protein sequence ID" value="SHJ33073.1"/>
    <property type="molecule type" value="Genomic_DNA"/>
</dbReference>
<accession>A0A1M6IFA7</accession>
<dbReference type="InterPro" id="IPR028082">
    <property type="entry name" value="Peripla_BP_I"/>
</dbReference>
<feature type="domain" description="Leucine-binding protein" evidence="4">
    <location>
        <begin position="56"/>
        <end position="411"/>
    </location>
</feature>
<sequence length="445" mass="49758">MQKTLKAVSFAACLFLAASLFLAGSALAENAFKIEDMSDMSDFDPNNFQNPTGDTFKIGLLQIFSGPGAGNGELFWLTTTWVAHDINKRGGIMIDGKKKLVEVIKGDVMGKPAATKKAAEKLVLEDKVDVLWGTSGSHLALVIQNVAERYKVIFHQSLSMSDSLMDEKNFNKYTFQTMWTTNQVGETTAYFYAQRQKEKKFYIICQDYLFGHSLADAFKKGLAKYYPEAEIVGEDYHPLFAKDFAPYLTKAKASGAEVIFTGDWMPDGGNLVKQARQLGVDLPFANIFIDEPNSLAAIGPEGTKGLVNLNQHIGDKNNKNGMAFAKKWNDLWKDKWSAPYNTLLYKWPGGTLGYALENTYWMLDVFERAGSSDPEKVIKVWEGDVYYTADGKRLEMRACDHVTIRDTYATEYVYPNPWFEEISSGDEVFVIPAEKSMPVKGGTCK</sequence>
<organism evidence="5 6">
    <name type="scientific">Desulfatibacillum alkenivorans DSM 16219</name>
    <dbReference type="NCBI Taxonomy" id="1121393"/>
    <lineage>
        <taxon>Bacteria</taxon>
        <taxon>Pseudomonadati</taxon>
        <taxon>Thermodesulfobacteriota</taxon>
        <taxon>Desulfobacteria</taxon>
        <taxon>Desulfobacterales</taxon>
        <taxon>Desulfatibacillaceae</taxon>
        <taxon>Desulfatibacillum</taxon>
    </lineage>
</organism>
<name>A0A1M6IFA7_9BACT</name>
<evidence type="ECO:0000256" key="1">
    <source>
        <dbReference type="ARBA" id="ARBA00010062"/>
    </source>
</evidence>
<dbReference type="Proteomes" id="UP000183994">
    <property type="component" value="Unassembled WGS sequence"/>
</dbReference>
<dbReference type="InterPro" id="IPR028081">
    <property type="entry name" value="Leu-bd"/>
</dbReference>
<dbReference type="AlphaFoldDB" id="A0A1M6IFA7"/>
<keyword evidence="6" id="KW-1185">Reference proteome</keyword>
<feature type="chain" id="PRO_5012725834" evidence="3">
    <location>
        <begin position="29"/>
        <end position="445"/>
    </location>
</feature>
<evidence type="ECO:0000313" key="5">
    <source>
        <dbReference type="EMBL" id="SHJ33073.1"/>
    </source>
</evidence>
<reference evidence="6" key="1">
    <citation type="submission" date="2016-11" db="EMBL/GenBank/DDBJ databases">
        <authorList>
            <person name="Varghese N."/>
            <person name="Submissions S."/>
        </authorList>
    </citation>
    <scope>NUCLEOTIDE SEQUENCE [LARGE SCALE GENOMIC DNA]</scope>
    <source>
        <strain evidence="6">DSM 16219</strain>
    </source>
</reference>
<dbReference type="Gene3D" id="3.40.50.2300">
    <property type="match status" value="2"/>
</dbReference>
<evidence type="ECO:0000256" key="3">
    <source>
        <dbReference type="SAM" id="SignalP"/>
    </source>
</evidence>
<evidence type="ECO:0000259" key="4">
    <source>
        <dbReference type="Pfam" id="PF13458"/>
    </source>
</evidence>
<dbReference type="Pfam" id="PF13458">
    <property type="entry name" value="Peripla_BP_6"/>
    <property type="match status" value="1"/>
</dbReference>
<dbReference type="PANTHER" id="PTHR30483:SF37">
    <property type="entry name" value="ABC TRANSPORTER SUBSTRATE-BINDING PROTEIN"/>
    <property type="match status" value="1"/>
</dbReference>
<keyword evidence="2 3" id="KW-0732">Signal</keyword>
<evidence type="ECO:0000313" key="6">
    <source>
        <dbReference type="Proteomes" id="UP000183994"/>
    </source>
</evidence>
<dbReference type="STRING" id="1121393.SAMN02745216_01458"/>
<protein>
    <submittedName>
        <fullName evidence="5">Amino acid/amide ABC transporter substrate-binding protein, HAAT family</fullName>
    </submittedName>
</protein>
<evidence type="ECO:0000256" key="2">
    <source>
        <dbReference type="ARBA" id="ARBA00022729"/>
    </source>
</evidence>
<dbReference type="RefSeq" id="WP_073474479.1">
    <property type="nucleotide sequence ID" value="NZ_FQZU01000006.1"/>
</dbReference>
<dbReference type="SUPFAM" id="SSF53822">
    <property type="entry name" value="Periplasmic binding protein-like I"/>
    <property type="match status" value="1"/>
</dbReference>
<dbReference type="PANTHER" id="PTHR30483">
    <property type="entry name" value="LEUCINE-SPECIFIC-BINDING PROTEIN"/>
    <property type="match status" value="1"/>
</dbReference>
<proteinExistence type="inferred from homology"/>